<dbReference type="AlphaFoldDB" id="A0A1H8SFM6"/>
<evidence type="ECO:0000313" key="2">
    <source>
        <dbReference type="EMBL" id="SEO77357.1"/>
    </source>
</evidence>
<dbReference type="Proteomes" id="UP000198960">
    <property type="component" value="Unassembled WGS sequence"/>
</dbReference>
<dbReference type="EMBL" id="FOEE01000004">
    <property type="protein sequence ID" value="SEO77357.1"/>
    <property type="molecule type" value="Genomic_DNA"/>
</dbReference>
<organism evidence="2 3">
    <name type="scientific">Trujillonella endophytica</name>
    <dbReference type="NCBI Taxonomy" id="673521"/>
    <lineage>
        <taxon>Bacteria</taxon>
        <taxon>Bacillati</taxon>
        <taxon>Actinomycetota</taxon>
        <taxon>Actinomycetes</taxon>
        <taxon>Geodermatophilales</taxon>
        <taxon>Geodermatophilaceae</taxon>
        <taxon>Trujillonella</taxon>
    </lineage>
</organism>
<reference evidence="3" key="1">
    <citation type="submission" date="2016-10" db="EMBL/GenBank/DDBJ databases">
        <authorList>
            <person name="Varghese N."/>
            <person name="Submissions S."/>
        </authorList>
    </citation>
    <scope>NUCLEOTIDE SEQUENCE [LARGE SCALE GENOMIC DNA]</scope>
    <source>
        <strain evidence="3">DSM 45413</strain>
    </source>
</reference>
<sequence length="42" mass="3955">MTAPATGRIAASAAGRRAGRAAADPHTTGVRAAAHGDLDAGG</sequence>
<gene>
    <name evidence="2" type="ORF">SAMN05660991_01666</name>
</gene>
<evidence type="ECO:0000256" key="1">
    <source>
        <dbReference type="SAM" id="MobiDB-lite"/>
    </source>
</evidence>
<protein>
    <submittedName>
        <fullName evidence="2">Uncharacterized protein</fullName>
    </submittedName>
</protein>
<feature type="compositionally biased region" description="Low complexity" evidence="1">
    <location>
        <begin position="1"/>
        <end position="22"/>
    </location>
</feature>
<proteinExistence type="predicted"/>
<evidence type="ECO:0000313" key="3">
    <source>
        <dbReference type="Proteomes" id="UP000198960"/>
    </source>
</evidence>
<dbReference type="RefSeq" id="WP_280138705.1">
    <property type="nucleotide sequence ID" value="NZ_FOEE01000004.1"/>
</dbReference>
<dbReference type="STRING" id="673521.SAMN05660991_01666"/>
<accession>A0A1H8SFM6</accession>
<name>A0A1H8SFM6_9ACTN</name>
<keyword evidence="3" id="KW-1185">Reference proteome</keyword>
<feature type="region of interest" description="Disordered" evidence="1">
    <location>
        <begin position="1"/>
        <end position="42"/>
    </location>
</feature>